<evidence type="ECO:0000313" key="1">
    <source>
        <dbReference type="EMBL" id="KAA3504334.1"/>
    </source>
</evidence>
<dbReference type="EMBL" id="QRFF01000001">
    <property type="protein sequence ID" value="KAA3504334.1"/>
    <property type="molecule type" value="Genomic_DNA"/>
</dbReference>
<evidence type="ECO:0000313" key="2">
    <source>
        <dbReference type="Proteomes" id="UP000473658"/>
    </source>
</evidence>
<gene>
    <name evidence="1" type="ORF">DXM27_03595</name>
</gene>
<protein>
    <submittedName>
        <fullName evidence="1">Uncharacterized protein</fullName>
    </submittedName>
</protein>
<dbReference type="RefSeq" id="WP_149897790.1">
    <property type="nucleotide sequence ID" value="NZ_QRFF01000001.1"/>
</dbReference>
<organism evidence="1 2">
    <name type="scientific">Rhizobium rhizogenes</name>
    <name type="common">Agrobacterium rhizogenes</name>
    <dbReference type="NCBI Taxonomy" id="359"/>
    <lineage>
        <taxon>Bacteria</taxon>
        <taxon>Pseudomonadati</taxon>
        <taxon>Pseudomonadota</taxon>
        <taxon>Alphaproteobacteria</taxon>
        <taxon>Hyphomicrobiales</taxon>
        <taxon>Rhizobiaceae</taxon>
        <taxon>Rhizobium/Agrobacterium group</taxon>
        <taxon>Rhizobium</taxon>
    </lineage>
</organism>
<dbReference type="AlphaFoldDB" id="A0AA88F7Y3"/>
<accession>A0AA88F7Y3</accession>
<sequence>MVNDVLPANADGVPESFISRMTRLYVELDTIGSRVGTMPDDAMDHITEAAGIVRRAVIKASVKSEGDIACKLRFAAMLVEDPHGIICDEEEAAIVAVNQLVKFREEEWATLRAEVRS</sequence>
<proteinExistence type="predicted"/>
<name>A0AA88F7Y3_RHIRH</name>
<dbReference type="Proteomes" id="UP000473658">
    <property type="component" value="Unassembled WGS sequence"/>
</dbReference>
<comment type="caution">
    <text evidence="1">The sequence shown here is derived from an EMBL/GenBank/DDBJ whole genome shotgun (WGS) entry which is preliminary data.</text>
</comment>
<reference evidence="1 2" key="1">
    <citation type="submission" date="2018-08" db="EMBL/GenBank/DDBJ databases">
        <title>Crown Gall in kiwifruit.</title>
        <authorList>
            <person name="Visnovsky S.B."/>
            <person name="Pitman A.R."/>
        </authorList>
    </citation>
    <scope>NUCLEOTIDE SEQUENCE [LARGE SCALE GENOMIC DNA]</scope>
    <source>
        <strain evidence="1 2">SBV_302_78_2</strain>
    </source>
</reference>